<feature type="compositionally biased region" description="Polar residues" evidence="1">
    <location>
        <begin position="257"/>
        <end position="280"/>
    </location>
</feature>
<comment type="caution">
    <text evidence="4">The sequence shown here is derived from an EMBL/GenBank/DDBJ whole genome shotgun (WGS) entry which is preliminary data.</text>
</comment>
<feature type="compositionally biased region" description="Basic and acidic residues" evidence="1">
    <location>
        <begin position="629"/>
        <end position="650"/>
    </location>
</feature>
<keyword evidence="3" id="KW-0732">Signal</keyword>
<dbReference type="EMBL" id="PCSZ01000039">
    <property type="protein sequence ID" value="PIP60706.1"/>
    <property type="molecule type" value="Genomic_DNA"/>
</dbReference>
<feature type="region of interest" description="Disordered" evidence="1">
    <location>
        <begin position="251"/>
        <end position="280"/>
    </location>
</feature>
<gene>
    <name evidence="4" type="ORF">COX00_01970</name>
</gene>
<feature type="transmembrane region" description="Helical" evidence="2">
    <location>
        <begin position="290"/>
        <end position="312"/>
    </location>
</feature>
<evidence type="ECO:0000313" key="5">
    <source>
        <dbReference type="Proteomes" id="UP000231581"/>
    </source>
</evidence>
<feature type="chain" id="PRO_5013688412" evidence="3">
    <location>
        <begin position="24"/>
        <end position="672"/>
    </location>
</feature>
<reference evidence="4 5" key="1">
    <citation type="submission" date="2017-09" db="EMBL/GenBank/DDBJ databases">
        <title>Depth-based differentiation of microbial function through sediment-hosted aquifers and enrichment of novel symbionts in the deep terrestrial subsurface.</title>
        <authorList>
            <person name="Probst A.J."/>
            <person name="Ladd B."/>
            <person name="Jarett J.K."/>
            <person name="Geller-Mcgrath D.E."/>
            <person name="Sieber C.M."/>
            <person name="Emerson J.B."/>
            <person name="Anantharaman K."/>
            <person name="Thomas B.C."/>
            <person name="Malmstrom R."/>
            <person name="Stieglmeier M."/>
            <person name="Klingl A."/>
            <person name="Woyke T."/>
            <person name="Ryan C.M."/>
            <person name="Banfield J.F."/>
        </authorList>
    </citation>
    <scope>NUCLEOTIDE SEQUENCE [LARGE SCALE GENOMIC DNA]</scope>
    <source>
        <strain evidence="4">CG22_combo_CG10-13_8_21_14_all_47_17</strain>
    </source>
</reference>
<dbReference type="AlphaFoldDB" id="A0A2H0BSP7"/>
<dbReference type="Proteomes" id="UP000231581">
    <property type="component" value="Unassembled WGS sequence"/>
</dbReference>
<keyword evidence="2" id="KW-0472">Membrane</keyword>
<feature type="compositionally biased region" description="Polar residues" evidence="1">
    <location>
        <begin position="597"/>
        <end position="606"/>
    </location>
</feature>
<evidence type="ECO:0000256" key="2">
    <source>
        <dbReference type="SAM" id="Phobius"/>
    </source>
</evidence>
<sequence>MHRFNLLVASVLFMCLLPLQALAQDIVLPGPGEIRELRSDEARCPDGYRCFLVGSYVRGAQLSPDTLLARVNRDIANASQHVSMAQFEAANPCRVLFVRGRNGHQHFAKNGACESYNHSRERLTYDAFCSDASHCGRWLIASGPRHQMIYRVPAARHLTPSERAEEMVNTLDGTEVAETVLAPAQLGRWLTEFHDLMGEEQPPTYEEARHVIGAIGRTLTRTPGEASSEHSAETNLNHAQALPAIRPPLQQADASGRTASSQAPVTTAASRNTQQNLSSAEQTSQGLPSFIILLLGLLVGAGVSCLVFFLLLRQRDSRIKERESVLLHNVQIALSQRDEQSKLNETLRICWSRYSEAVSQNMTLSPQHLRNAFCLIDRYLALQSACDNRRGELDEKLLKELCEKADKFDALGEVQEDAPIVKSNNKLECIKPPKLPKGVLGTEDTLSFQELVRENEEQALAIKLLHEEVANERAQGAFARQELEELDGAFAAFRKRVLESLWSSVSSGRLLIGELNPYIEDPSQCHNLLRFHSLREFLQGLERATKEVMEPLESFFSSLADELALGGSLPPSVADPNGTRVFSDPNRVKRSGAWEELSSSPTTVSSEPLPRTRTHPYVRLPGEEDATEVSDRDPIRRFRQEGYSRGDDLGSRIPTIPIVVPPPSADEQDGED</sequence>
<proteinExistence type="predicted"/>
<protein>
    <submittedName>
        <fullName evidence="4">Uncharacterized protein</fullName>
    </submittedName>
</protein>
<accession>A0A2H0BSP7</accession>
<name>A0A2H0BSP7_9BACT</name>
<keyword evidence="2" id="KW-0812">Transmembrane</keyword>
<feature type="region of interest" description="Disordered" evidence="1">
    <location>
        <begin position="591"/>
        <end position="672"/>
    </location>
</feature>
<organism evidence="4 5">
    <name type="scientific">Candidatus Uhrbacteria bacterium CG22_combo_CG10-13_8_21_14_all_47_17</name>
    <dbReference type="NCBI Taxonomy" id="1975041"/>
    <lineage>
        <taxon>Bacteria</taxon>
        <taxon>Candidatus Uhriibacteriota</taxon>
    </lineage>
</organism>
<keyword evidence="2" id="KW-1133">Transmembrane helix</keyword>
<feature type="signal peptide" evidence="3">
    <location>
        <begin position="1"/>
        <end position="23"/>
    </location>
</feature>
<evidence type="ECO:0000313" key="4">
    <source>
        <dbReference type="EMBL" id="PIP60706.1"/>
    </source>
</evidence>
<evidence type="ECO:0000256" key="1">
    <source>
        <dbReference type="SAM" id="MobiDB-lite"/>
    </source>
</evidence>
<evidence type="ECO:0000256" key="3">
    <source>
        <dbReference type="SAM" id="SignalP"/>
    </source>
</evidence>